<reference evidence="1" key="1">
    <citation type="submission" date="2020-06" db="EMBL/GenBank/DDBJ databases">
        <title>Draft genome sequences of strains closely related to Aspergillus parafelis and Aspergillus hiratsukae.</title>
        <authorList>
            <person name="Dos Santos R.A.C."/>
            <person name="Rivero-Menendez O."/>
            <person name="Steenwyk J.L."/>
            <person name="Mead M.E."/>
            <person name="Goldman G.H."/>
            <person name="Alastruey-Izquierdo A."/>
            <person name="Rokas A."/>
        </authorList>
    </citation>
    <scope>NUCLEOTIDE SEQUENCE</scope>
    <source>
        <strain evidence="1">CNM-CM5623</strain>
    </source>
</reference>
<organism evidence="1 2">
    <name type="scientific">Aspergillus felis</name>
    <dbReference type="NCBI Taxonomy" id="1287682"/>
    <lineage>
        <taxon>Eukaryota</taxon>
        <taxon>Fungi</taxon>
        <taxon>Dikarya</taxon>
        <taxon>Ascomycota</taxon>
        <taxon>Pezizomycotina</taxon>
        <taxon>Eurotiomycetes</taxon>
        <taxon>Eurotiomycetidae</taxon>
        <taxon>Eurotiales</taxon>
        <taxon>Aspergillaceae</taxon>
        <taxon>Aspergillus</taxon>
        <taxon>Aspergillus subgen. Fumigati</taxon>
    </lineage>
</organism>
<accession>A0A8H6V0Q9</accession>
<protein>
    <submittedName>
        <fullName evidence="1">Uncharacterized protein</fullName>
    </submittedName>
</protein>
<comment type="caution">
    <text evidence="1">The sequence shown here is derived from an EMBL/GenBank/DDBJ whole genome shotgun (WGS) entry which is preliminary data.</text>
</comment>
<dbReference type="AlphaFoldDB" id="A0A8H6V0Q9"/>
<dbReference type="EMBL" id="JACBAE010000975">
    <property type="protein sequence ID" value="KAF7174313.1"/>
    <property type="molecule type" value="Genomic_DNA"/>
</dbReference>
<proteinExistence type="predicted"/>
<dbReference type="OrthoDB" id="5364171at2759"/>
<gene>
    <name evidence="1" type="ORF">CNMCM5623_006924</name>
</gene>
<dbReference type="Proteomes" id="UP000654922">
    <property type="component" value="Unassembled WGS sequence"/>
</dbReference>
<evidence type="ECO:0000313" key="2">
    <source>
        <dbReference type="Proteomes" id="UP000654922"/>
    </source>
</evidence>
<sequence>MPYYTYAFARNGNGLGQRYLIITDRQETADFIYRGLSQNEDPHFTGLERVSPQMWLWNRGRIQDLVRDINRGGVFPVVSSLHQAKGKVLVQVLPKADNGAAFPILPNNDSVDYIGGRTFFIRNKMNPQLFWYYGEDNNFITASTRYRSGFLIQPSSGPGTVMVDADRVELYVYGSQTQQRIGNGQNFLSTVDNNFTFPFGALKFRFFVTAAGTIAAGGGGGGVAAPAGDRITWSGNSSSDNPADIWEVYR</sequence>
<name>A0A8H6V0Q9_9EURO</name>
<evidence type="ECO:0000313" key="1">
    <source>
        <dbReference type="EMBL" id="KAF7174313.1"/>
    </source>
</evidence>